<proteinExistence type="predicted"/>
<feature type="region of interest" description="Disordered" evidence="1">
    <location>
        <begin position="38"/>
        <end position="61"/>
    </location>
</feature>
<evidence type="ECO:0000313" key="2">
    <source>
        <dbReference type="EMBL" id="CDR40295.1"/>
    </source>
</evidence>
<accession>A0A061AZW5</accession>
<name>A0A061AZW5_RHOTO</name>
<sequence>MSVYPDDVVMQVIKRENVEPVEVTFADEEQIKSECVDDSYRSMAPSPESIQAPSVVDDDRLSRSTSHRVVSRRCELPLLPVFAVDGLNSGNGVAASPLAALLKHIEHEIGRASTSIEYWRGVSEKAAEKVNEETVRFNAFAALVRAASEQRIKREKEYKEALKYVEALVEHRNRQVREMDILEDVLARRREEAAHRELIQFLWRHAISTDQCEQAERLAKLVTGEPVKREDHEEQKERELTAKLLDRLERKRAIFKITNQRIIKQGLPDYEHALCNLWTELKNQVALAHLGLEVKRRLAKVEQNYGMAREHLAGMVRFKEEQLEKANAIRNSMRPFNAHYTSTFVRVHL</sequence>
<dbReference type="EMBL" id="LK052940">
    <property type="protein sequence ID" value="CDR40295.1"/>
    <property type="molecule type" value="Genomic_DNA"/>
</dbReference>
<protein>
    <submittedName>
        <fullName evidence="2">RHTO0S05e00892g1_1</fullName>
    </submittedName>
</protein>
<organism evidence="2">
    <name type="scientific">Rhodotorula toruloides</name>
    <name type="common">Yeast</name>
    <name type="synonym">Rhodosporidium toruloides</name>
    <dbReference type="NCBI Taxonomy" id="5286"/>
    <lineage>
        <taxon>Eukaryota</taxon>
        <taxon>Fungi</taxon>
        <taxon>Dikarya</taxon>
        <taxon>Basidiomycota</taxon>
        <taxon>Pucciniomycotina</taxon>
        <taxon>Microbotryomycetes</taxon>
        <taxon>Sporidiobolales</taxon>
        <taxon>Sporidiobolaceae</taxon>
        <taxon>Rhodotorula</taxon>
    </lineage>
</organism>
<reference evidence="2" key="1">
    <citation type="journal article" date="2014" name="Genome Announc.">
        <title>Draft genome sequence of Rhodosporidium toruloides CECT1137, an oleaginous yeast of biotechnological interest.</title>
        <authorList>
            <person name="Morin N."/>
            <person name="Calcas X."/>
            <person name="Devillers H."/>
            <person name="Durrens P."/>
            <person name="Sherman D.J."/>
            <person name="Nicaud J.-M."/>
            <person name="Neuveglise C."/>
        </authorList>
    </citation>
    <scope>NUCLEOTIDE SEQUENCE</scope>
    <source>
        <strain evidence="2">CECT1137</strain>
    </source>
</reference>
<gene>
    <name evidence="2" type="ORF">RHTO0S_05e00892g</name>
</gene>
<dbReference type="AlphaFoldDB" id="A0A061AZW5"/>
<evidence type="ECO:0000256" key="1">
    <source>
        <dbReference type="SAM" id="MobiDB-lite"/>
    </source>
</evidence>